<proteinExistence type="predicted"/>
<reference evidence="7" key="1">
    <citation type="journal article" date="2014" name="Int. J. Syst. Evol. Microbiol.">
        <title>Complete genome sequence of Corynebacterium casei LMG S-19264T (=DSM 44701T), isolated from a smear-ripened cheese.</title>
        <authorList>
            <consortium name="US DOE Joint Genome Institute (JGI-PGF)"/>
            <person name="Walter F."/>
            <person name="Albersmeier A."/>
            <person name="Kalinowski J."/>
            <person name="Ruckert C."/>
        </authorList>
    </citation>
    <scope>NUCLEOTIDE SEQUENCE</scope>
    <source>
        <strain evidence="7">CGMCC 4.7306</strain>
    </source>
</reference>
<dbReference type="GO" id="GO:0016020">
    <property type="term" value="C:membrane"/>
    <property type="evidence" value="ECO:0007669"/>
    <property type="project" value="UniProtKB-SubCell"/>
</dbReference>
<dbReference type="EMBL" id="BMMZ01000003">
    <property type="protein sequence ID" value="GGL58125.1"/>
    <property type="molecule type" value="Genomic_DNA"/>
</dbReference>
<keyword evidence="2 6" id="KW-0812">Transmembrane</keyword>
<feature type="region of interest" description="Disordered" evidence="5">
    <location>
        <begin position="1"/>
        <end position="63"/>
    </location>
</feature>
<dbReference type="InterPro" id="IPR007343">
    <property type="entry name" value="Uncharacterised_pept_Zn_put"/>
</dbReference>
<organism evidence="7 8">
    <name type="scientific">Microlunatus endophyticus</name>
    <dbReference type="NCBI Taxonomy" id="1716077"/>
    <lineage>
        <taxon>Bacteria</taxon>
        <taxon>Bacillati</taxon>
        <taxon>Actinomycetota</taxon>
        <taxon>Actinomycetes</taxon>
        <taxon>Propionibacteriales</taxon>
        <taxon>Propionibacteriaceae</taxon>
        <taxon>Microlunatus</taxon>
    </lineage>
</organism>
<evidence type="ECO:0000313" key="8">
    <source>
        <dbReference type="Proteomes" id="UP000613840"/>
    </source>
</evidence>
<evidence type="ECO:0000256" key="1">
    <source>
        <dbReference type="ARBA" id="ARBA00004167"/>
    </source>
</evidence>
<keyword evidence="8" id="KW-1185">Reference proteome</keyword>
<dbReference type="PANTHER" id="PTHR30168:SF0">
    <property type="entry name" value="INNER MEMBRANE PROTEIN"/>
    <property type="match status" value="1"/>
</dbReference>
<evidence type="ECO:0000256" key="5">
    <source>
        <dbReference type="SAM" id="MobiDB-lite"/>
    </source>
</evidence>
<dbReference type="Pfam" id="PF04228">
    <property type="entry name" value="Zn_peptidase"/>
    <property type="match status" value="1"/>
</dbReference>
<reference evidence="7" key="2">
    <citation type="submission" date="2020-09" db="EMBL/GenBank/DDBJ databases">
        <authorList>
            <person name="Sun Q."/>
            <person name="Zhou Y."/>
        </authorList>
    </citation>
    <scope>NUCLEOTIDE SEQUENCE</scope>
    <source>
        <strain evidence="7">CGMCC 4.7306</strain>
    </source>
</reference>
<dbReference type="Proteomes" id="UP000613840">
    <property type="component" value="Unassembled WGS sequence"/>
</dbReference>
<feature type="compositionally biased region" description="Low complexity" evidence="5">
    <location>
        <begin position="23"/>
        <end position="44"/>
    </location>
</feature>
<feature type="compositionally biased region" description="Polar residues" evidence="5">
    <location>
        <begin position="1"/>
        <end position="15"/>
    </location>
</feature>
<comment type="caution">
    <text evidence="7">The sequence shown here is derived from an EMBL/GenBank/DDBJ whole genome shotgun (WGS) entry which is preliminary data.</text>
</comment>
<keyword evidence="4 6" id="KW-0472">Membrane</keyword>
<dbReference type="PANTHER" id="PTHR30168">
    <property type="entry name" value="PUTATIVE MEMBRANE PROTEIN YPFJ"/>
    <property type="match status" value="1"/>
</dbReference>
<protein>
    <recommendedName>
        <fullName evidence="9">Neutral zinc metallopeptidase</fullName>
    </recommendedName>
</protein>
<feature type="transmembrane region" description="Helical" evidence="6">
    <location>
        <begin position="72"/>
        <end position="94"/>
    </location>
</feature>
<feature type="region of interest" description="Disordered" evidence="5">
    <location>
        <begin position="105"/>
        <end position="126"/>
    </location>
</feature>
<evidence type="ECO:0000256" key="3">
    <source>
        <dbReference type="ARBA" id="ARBA00022989"/>
    </source>
</evidence>
<evidence type="ECO:0000256" key="6">
    <source>
        <dbReference type="SAM" id="Phobius"/>
    </source>
</evidence>
<feature type="compositionally biased region" description="Pro residues" evidence="5">
    <location>
        <begin position="110"/>
        <end position="121"/>
    </location>
</feature>
<accession>A0A917S595</accession>
<evidence type="ECO:0008006" key="9">
    <source>
        <dbReference type="Google" id="ProtNLM"/>
    </source>
</evidence>
<name>A0A917S595_9ACTN</name>
<evidence type="ECO:0000256" key="4">
    <source>
        <dbReference type="ARBA" id="ARBA00023136"/>
    </source>
</evidence>
<evidence type="ECO:0000256" key="2">
    <source>
        <dbReference type="ARBA" id="ARBA00022692"/>
    </source>
</evidence>
<evidence type="ECO:0000313" key="7">
    <source>
        <dbReference type="EMBL" id="GGL58125.1"/>
    </source>
</evidence>
<comment type="subcellular location">
    <subcellularLocation>
        <location evidence="1">Membrane</location>
        <topology evidence="1">Single-pass membrane protein</topology>
    </subcellularLocation>
</comment>
<keyword evidence="3 6" id="KW-1133">Transmembrane helix</keyword>
<sequence length="369" mass="39106">MLVTQQQWGGPQRSTGQFGGQFGAAPQGWPQAGPGQGWAPGQPARNGGFPGLPAPTPGGFSARPQSNPLKRVLVAVMCLVGVALVGLVVVNLVVGSSTTTVAYQNDNYKVPPPDQNPPSLPAPSTYDEAQQWTTSNKIYNQKMPIPVRCELKPITDQSTDAELNTHLNNLMACLVRAWQPAVTAAGYQIVRPSVTIYGDSITTKCGKATGGNAFYCPADQQVYYSRTLPDVVADLKGSKWGPDLVLAHEFGHAIQARTGILISANGLEQQAGTNSAAGLEMSRRIEQQADCFSGLFLRSTAQSLGIKQSDVPAMEVIFVAIGDDTLSDNPNIESTHGHGTSRLFWARRGIGSSAVGQCNTFTAPASEVK</sequence>
<dbReference type="AlphaFoldDB" id="A0A917S595"/>
<gene>
    <name evidence="7" type="ORF">GCM10011575_15590</name>
</gene>